<dbReference type="Gene3D" id="3.40.30.10">
    <property type="entry name" value="Glutaredoxin"/>
    <property type="match status" value="1"/>
</dbReference>
<organism evidence="2 3">
    <name type="scientific">Streptomyces macrosporus</name>
    <dbReference type="NCBI Taxonomy" id="44032"/>
    <lineage>
        <taxon>Bacteria</taxon>
        <taxon>Bacillati</taxon>
        <taxon>Actinomycetota</taxon>
        <taxon>Actinomycetes</taxon>
        <taxon>Kitasatosporales</taxon>
        <taxon>Streptomycetaceae</taxon>
        <taxon>Streptomyces</taxon>
    </lineage>
</organism>
<comment type="caution">
    <text evidence="2">The sequence shown here is derived from an EMBL/GenBank/DDBJ whole genome shotgun (WGS) entry which is preliminary data.</text>
</comment>
<sequence length="238" mass="26030">MSGTETGGTASTTRTVRVEIWSDVVCPWCYIGKRRLERALEEFEHADEVEITWRSFQLDPSFPKGVRQPVPEMLARKTGGSPEQVRAMNARVTELAAAEGLAYDLERSVMVNTVDAHRLTHLAKERGLGGQAHERLLRAQLVEARTLDDPDTLVRLGVEIGLDEEEVRGVVTGDAYAREVEADLRAARELGVTGVPFSVLNRAFAISGAQPVETFLTGLRKAREHALAASAGRGAADR</sequence>
<dbReference type="PANTHER" id="PTHR13887:SF41">
    <property type="entry name" value="THIOREDOXIN SUPERFAMILY PROTEIN"/>
    <property type="match status" value="1"/>
</dbReference>
<name>A0ABN3JWL3_9ACTN</name>
<evidence type="ECO:0000313" key="2">
    <source>
        <dbReference type="EMBL" id="GAA2440301.1"/>
    </source>
</evidence>
<protein>
    <submittedName>
        <fullName evidence="2">DsbA family oxidoreductase</fullName>
    </submittedName>
</protein>
<proteinExistence type="predicted"/>
<dbReference type="InterPro" id="IPR001853">
    <property type="entry name" value="DSBA-like_thioredoxin_dom"/>
</dbReference>
<accession>A0ABN3JWL3</accession>
<dbReference type="RefSeq" id="WP_344322299.1">
    <property type="nucleotide sequence ID" value="NZ_BAAASZ010000020.1"/>
</dbReference>
<evidence type="ECO:0000259" key="1">
    <source>
        <dbReference type="Pfam" id="PF01323"/>
    </source>
</evidence>
<dbReference type="InterPro" id="IPR036249">
    <property type="entry name" value="Thioredoxin-like_sf"/>
</dbReference>
<feature type="domain" description="DSBA-like thioredoxin" evidence="1">
    <location>
        <begin position="18"/>
        <end position="217"/>
    </location>
</feature>
<gene>
    <name evidence="2" type="ORF">GCM10010405_24520</name>
</gene>
<keyword evidence="3" id="KW-1185">Reference proteome</keyword>
<dbReference type="Proteomes" id="UP001501638">
    <property type="component" value="Unassembled WGS sequence"/>
</dbReference>
<dbReference type="Pfam" id="PF01323">
    <property type="entry name" value="DSBA"/>
    <property type="match status" value="1"/>
</dbReference>
<dbReference type="PANTHER" id="PTHR13887">
    <property type="entry name" value="GLUTATHIONE S-TRANSFERASE KAPPA"/>
    <property type="match status" value="1"/>
</dbReference>
<evidence type="ECO:0000313" key="3">
    <source>
        <dbReference type="Proteomes" id="UP001501638"/>
    </source>
</evidence>
<dbReference type="EMBL" id="BAAASZ010000020">
    <property type="protein sequence ID" value="GAA2440301.1"/>
    <property type="molecule type" value="Genomic_DNA"/>
</dbReference>
<reference evidence="2 3" key="1">
    <citation type="journal article" date="2019" name="Int. J. Syst. Evol. Microbiol.">
        <title>The Global Catalogue of Microorganisms (GCM) 10K type strain sequencing project: providing services to taxonomists for standard genome sequencing and annotation.</title>
        <authorList>
            <consortium name="The Broad Institute Genomics Platform"/>
            <consortium name="The Broad Institute Genome Sequencing Center for Infectious Disease"/>
            <person name="Wu L."/>
            <person name="Ma J."/>
        </authorList>
    </citation>
    <scope>NUCLEOTIDE SEQUENCE [LARGE SCALE GENOMIC DNA]</scope>
    <source>
        <strain evidence="2 3">JCM 6305</strain>
    </source>
</reference>
<dbReference type="SUPFAM" id="SSF52833">
    <property type="entry name" value="Thioredoxin-like"/>
    <property type="match status" value="1"/>
</dbReference>
<dbReference type="CDD" id="cd03024">
    <property type="entry name" value="DsbA_FrnE"/>
    <property type="match status" value="1"/>
</dbReference>